<accession>A0A7N0ZRZ8</accession>
<name>A0A7N0ZRZ8_KALFE</name>
<evidence type="ECO:0000313" key="1">
    <source>
        <dbReference type="EnsemblPlants" id="Kaladp0024s0097.1.v1.1"/>
    </source>
</evidence>
<sequence>MATLPLCNLQHSIFRLEDRRLTLISYSEHHRRVQIGDRNVKLRLRSSDRNLRFVTRLKSASVNGVSIGKIAEGREVREVDVELGERIRRWVGIVSSVLPGGSWWWSFSDEEVIVSAAKPVTLWRALSKMWELVSRDRWVIFAAFSALIITALSEISIPHFLTASIFTAQSGEVDAGKKGMSGLTTVRSATSTSTLNVP</sequence>
<organism evidence="1 2">
    <name type="scientific">Kalanchoe fedtschenkoi</name>
    <name type="common">Lavender scallops</name>
    <name type="synonym">South American air plant</name>
    <dbReference type="NCBI Taxonomy" id="63787"/>
    <lineage>
        <taxon>Eukaryota</taxon>
        <taxon>Viridiplantae</taxon>
        <taxon>Streptophyta</taxon>
        <taxon>Embryophyta</taxon>
        <taxon>Tracheophyta</taxon>
        <taxon>Spermatophyta</taxon>
        <taxon>Magnoliopsida</taxon>
        <taxon>eudicotyledons</taxon>
        <taxon>Gunneridae</taxon>
        <taxon>Pentapetalae</taxon>
        <taxon>Saxifragales</taxon>
        <taxon>Crassulaceae</taxon>
        <taxon>Kalanchoe</taxon>
    </lineage>
</organism>
<evidence type="ECO:0000313" key="2">
    <source>
        <dbReference type="Proteomes" id="UP000594263"/>
    </source>
</evidence>
<proteinExistence type="predicted"/>
<dbReference type="Proteomes" id="UP000594263">
    <property type="component" value="Unplaced"/>
</dbReference>
<dbReference type="AlphaFoldDB" id="A0A7N0ZRZ8"/>
<keyword evidence="2" id="KW-1185">Reference proteome</keyword>
<dbReference type="Gramene" id="Kaladp0024s0097.1.v1.1">
    <property type="protein sequence ID" value="Kaladp0024s0097.1.v1.1"/>
    <property type="gene ID" value="Kaladp0024s0097.v1.1"/>
</dbReference>
<reference evidence="1" key="1">
    <citation type="submission" date="2021-01" db="UniProtKB">
        <authorList>
            <consortium name="EnsemblPlants"/>
        </authorList>
    </citation>
    <scope>IDENTIFICATION</scope>
</reference>
<protein>
    <submittedName>
        <fullName evidence="1">Uncharacterized protein</fullName>
    </submittedName>
</protein>
<dbReference type="EnsemblPlants" id="Kaladp0024s0097.1.v1.1">
    <property type="protein sequence ID" value="Kaladp0024s0097.1.v1.1"/>
    <property type="gene ID" value="Kaladp0024s0097.v1.1"/>
</dbReference>